<protein>
    <submittedName>
        <fullName evidence="1">Uncharacterized protein</fullName>
    </submittedName>
</protein>
<dbReference type="Proteomes" id="UP000244722">
    <property type="component" value="Unassembled WGS sequence"/>
</dbReference>
<dbReference type="AlphaFoldDB" id="A0A2T7A6Z1"/>
<keyword evidence="2" id="KW-1185">Reference proteome</keyword>
<reference evidence="1 2" key="1">
    <citation type="submission" date="2017-04" db="EMBL/GenBank/DDBJ databases">
        <title>Draft genome sequence of Tuber borchii Vittad., a whitish edible truffle.</title>
        <authorList>
            <consortium name="DOE Joint Genome Institute"/>
            <person name="Murat C."/>
            <person name="Kuo A."/>
            <person name="Barry K.W."/>
            <person name="Clum A."/>
            <person name="Dockter R.B."/>
            <person name="Fauchery L."/>
            <person name="Iotti M."/>
            <person name="Kohler A."/>
            <person name="Labutti K."/>
            <person name="Lindquist E.A."/>
            <person name="Lipzen A."/>
            <person name="Ohm R.A."/>
            <person name="Wang M."/>
            <person name="Grigoriev I.V."/>
            <person name="Zambonelli A."/>
            <person name="Martin F.M."/>
        </authorList>
    </citation>
    <scope>NUCLEOTIDE SEQUENCE [LARGE SCALE GENOMIC DNA]</scope>
    <source>
        <strain evidence="1 2">Tbo3840</strain>
    </source>
</reference>
<proteinExistence type="predicted"/>
<dbReference type="OrthoDB" id="10039566at2759"/>
<comment type="caution">
    <text evidence="1">The sequence shown here is derived from an EMBL/GenBank/DDBJ whole genome shotgun (WGS) entry which is preliminary data.</text>
</comment>
<organism evidence="1 2">
    <name type="scientific">Tuber borchii</name>
    <name type="common">White truffle</name>
    <dbReference type="NCBI Taxonomy" id="42251"/>
    <lineage>
        <taxon>Eukaryota</taxon>
        <taxon>Fungi</taxon>
        <taxon>Dikarya</taxon>
        <taxon>Ascomycota</taxon>
        <taxon>Pezizomycotina</taxon>
        <taxon>Pezizomycetes</taxon>
        <taxon>Pezizales</taxon>
        <taxon>Tuberaceae</taxon>
        <taxon>Tuber</taxon>
    </lineage>
</organism>
<name>A0A2T7A6Z1_TUBBO</name>
<sequence>MKGLGGLDNGGKSPAEVSYPIAFEYRKWMVGFRIYNPSAIEVALGASTFTMYTDSNVECFGVLKVNDLNLTRGWSNLIGVIETDEGRCVSNGYGKFLSMVIAGGIHRLAAKFVDCQYSSAGKPFVTGFQLQKFNAVLHSINYALFDSLDIWIQQDGVKAIVTIANEIYPAASFTLIDVAMLGLVEGVGINSTIESTGFGSTKQLPQVSLTFKSSASANYLNQFIGRDMKLGMEGKLGIDWNGIQTFINYTQQDIPARVGGVMT</sequence>
<evidence type="ECO:0000313" key="1">
    <source>
        <dbReference type="EMBL" id="PUU83470.1"/>
    </source>
</evidence>
<dbReference type="EMBL" id="NESQ01000011">
    <property type="protein sequence ID" value="PUU83470.1"/>
    <property type="molecule type" value="Genomic_DNA"/>
</dbReference>
<evidence type="ECO:0000313" key="2">
    <source>
        <dbReference type="Proteomes" id="UP000244722"/>
    </source>
</evidence>
<gene>
    <name evidence="1" type="ORF">B9Z19DRAFT_48213</name>
</gene>
<accession>A0A2T7A6Z1</accession>